<comment type="caution">
    <text evidence="1">The sequence shown here is derived from an EMBL/GenBank/DDBJ whole genome shotgun (WGS) entry which is preliminary data.</text>
</comment>
<proteinExistence type="predicted"/>
<name>A0ACB9N6F7_9MYRT</name>
<evidence type="ECO:0000313" key="1">
    <source>
        <dbReference type="EMBL" id="KAI4331457.1"/>
    </source>
</evidence>
<reference evidence="2" key="1">
    <citation type="journal article" date="2023" name="Front. Plant Sci.">
        <title>Chromosomal-level genome assembly of Melastoma candidum provides insights into trichome evolution.</title>
        <authorList>
            <person name="Zhong Y."/>
            <person name="Wu W."/>
            <person name="Sun C."/>
            <person name="Zou P."/>
            <person name="Liu Y."/>
            <person name="Dai S."/>
            <person name="Zhou R."/>
        </authorList>
    </citation>
    <scope>NUCLEOTIDE SEQUENCE [LARGE SCALE GENOMIC DNA]</scope>
</reference>
<organism evidence="1 2">
    <name type="scientific">Melastoma candidum</name>
    <dbReference type="NCBI Taxonomy" id="119954"/>
    <lineage>
        <taxon>Eukaryota</taxon>
        <taxon>Viridiplantae</taxon>
        <taxon>Streptophyta</taxon>
        <taxon>Embryophyta</taxon>
        <taxon>Tracheophyta</taxon>
        <taxon>Spermatophyta</taxon>
        <taxon>Magnoliopsida</taxon>
        <taxon>eudicotyledons</taxon>
        <taxon>Gunneridae</taxon>
        <taxon>Pentapetalae</taxon>
        <taxon>rosids</taxon>
        <taxon>malvids</taxon>
        <taxon>Myrtales</taxon>
        <taxon>Melastomataceae</taxon>
        <taxon>Melastomatoideae</taxon>
        <taxon>Melastomateae</taxon>
        <taxon>Melastoma</taxon>
    </lineage>
</organism>
<gene>
    <name evidence="1" type="ORF">MLD38_029645</name>
</gene>
<accession>A0ACB9N6F7</accession>
<sequence length="142" mass="16282">MWPSPCINISSIFQLVGIKLLGGSWETGKIAFTAPKLPSIKFSLYFSCRSHNLKQWLSWWDQEKIKLRLPPSIVPLSVNDELAFVAGISCYLNSPSFTPERMLQRRKLLSDAVRERNGIRIKRYFMSDSEQHKPGERATPPC</sequence>
<evidence type="ECO:0000313" key="2">
    <source>
        <dbReference type="Proteomes" id="UP001057402"/>
    </source>
</evidence>
<dbReference type="Proteomes" id="UP001057402">
    <property type="component" value="Chromosome 8"/>
</dbReference>
<keyword evidence="2" id="KW-1185">Reference proteome</keyword>
<protein>
    <submittedName>
        <fullName evidence="1">Uncharacterized protein</fullName>
    </submittedName>
</protein>
<dbReference type="EMBL" id="CM042887">
    <property type="protein sequence ID" value="KAI4331457.1"/>
    <property type="molecule type" value="Genomic_DNA"/>
</dbReference>